<feature type="transmembrane region" description="Helical" evidence="1">
    <location>
        <begin position="13"/>
        <end position="34"/>
    </location>
</feature>
<accession>A0A379FYY7</accession>
<name>A0A379FYY7_9GAMM</name>
<evidence type="ECO:0000256" key="1">
    <source>
        <dbReference type="SAM" id="Phobius"/>
    </source>
</evidence>
<keyword evidence="1" id="KW-1133">Transmembrane helix</keyword>
<protein>
    <submittedName>
        <fullName evidence="2">Uncharacterized protein</fullName>
    </submittedName>
</protein>
<keyword evidence="1" id="KW-0812">Transmembrane</keyword>
<evidence type="ECO:0000313" key="2">
    <source>
        <dbReference type="EMBL" id="SUC33979.1"/>
    </source>
</evidence>
<gene>
    <name evidence="2" type="ORF">NCTC12026_00308</name>
</gene>
<evidence type="ECO:0000313" key="3">
    <source>
        <dbReference type="Proteomes" id="UP000255129"/>
    </source>
</evidence>
<sequence length="35" mass="3993">MILEEIFICMLNVFQYLLVGILLILSSIALPLWLG</sequence>
<proteinExistence type="predicted"/>
<dbReference type="Proteomes" id="UP000255129">
    <property type="component" value="Unassembled WGS sequence"/>
</dbReference>
<keyword evidence="1" id="KW-0472">Membrane</keyword>
<dbReference type="AlphaFoldDB" id="A0A379FYY7"/>
<reference evidence="2 3" key="1">
    <citation type="submission" date="2018-06" db="EMBL/GenBank/DDBJ databases">
        <authorList>
            <consortium name="Pathogen Informatics"/>
            <person name="Doyle S."/>
        </authorList>
    </citation>
    <scope>NUCLEOTIDE SEQUENCE [LARGE SCALE GENOMIC DNA]</scope>
    <source>
        <strain evidence="2 3">NCTC12026</strain>
    </source>
</reference>
<organism evidence="2 3">
    <name type="scientific">Providencia rustigianii</name>
    <dbReference type="NCBI Taxonomy" id="158850"/>
    <lineage>
        <taxon>Bacteria</taxon>
        <taxon>Pseudomonadati</taxon>
        <taxon>Pseudomonadota</taxon>
        <taxon>Gammaproteobacteria</taxon>
        <taxon>Enterobacterales</taxon>
        <taxon>Morganellaceae</taxon>
        <taxon>Providencia</taxon>
    </lineage>
</organism>
<dbReference type="EMBL" id="UGUA01000002">
    <property type="protein sequence ID" value="SUC33979.1"/>
    <property type="molecule type" value="Genomic_DNA"/>
</dbReference>